<feature type="region of interest" description="Disordered" evidence="1">
    <location>
        <begin position="114"/>
        <end position="152"/>
    </location>
</feature>
<dbReference type="EMBL" id="JBBDGN010000001">
    <property type="protein sequence ID" value="MEJ1090257.1"/>
    <property type="molecule type" value="Genomic_DNA"/>
</dbReference>
<keyword evidence="2" id="KW-0812">Transmembrane</keyword>
<feature type="compositionally biased region" description="Basic and acidic residues" evidence="1">
    <location>
        <begin position="114"/>
        <end position="125"/>
    </location>
</feature>
<proteinExistence type="predicted"/>
<dbReference type="RefSeq" id="WP_337316459.1">
    <property type="nucleotide sequence ID" value="NZ_JBBDGN010000001.1"/>
</dbReference>
<feature type="transmembrane region" description="Helical" evidence="2">
    <location>
        <begin position="40"/>
        <end position="58"/>
    </location>
</feature>
<evidence type="ECO:0000256" key="1">
    <source>
        <dbReference type="SAM" id="MobiDB-lite"/>
    </source>
</evidence>
<comment type="caution">
    <text evidence="3">The sequence shown here is derived from an EMBL/GenBank/DDBJ whole genome shotgun (WGS) entry which is preliminary data.</text>
</comment>
<evidence type="ECO:0000256" key="2">
    <source>
        <dbReference type="SAM" id="Phobius"/>
    </source>
</evidence>
<feature type="transmembrane region" description="Helical" evidence="2">
    <location>
        <begin position="155"/>
        <end position="176"/>
    </location>
</feature>
<feature type="transmembrane region" description="Helical" evidence="2">
    <location>
        <begin position="93"/>
        <end position="110"/>
    </location>
</feature>
<name>A0ABU8LHV8_9MICO</name>
<evidence type="ECO:0000313" key="3">
    <source>
        <dbReference type="EMBL" id="MEJ1090257.1"/>
    </source>
</evidence>
<keyword evidence="2" id="KW-1133">Transmembrane helix</keyword>
<keyword evidence="2" id="KW-0472">Membrane</keyword>
<protein>
    <submittedName>
        <fullName evidence="3">Uncharacterized protein</fullName>
    </submittedName>
</protein>
<keyword evidence="4" id="KW-1185">Reference proteome</keyword>
<evidence type="ECO:0000313" key="4">
    <source>
        <dbReference type="Proteomes" id="UP001366085"/>
    </source>
</evidence>
<reference evidence="3 4" key="1">
    <citation type="submission" date="2024-02" db="EMBL/GenBank/DDBJ databases">
        <authorList>
            <person name="Saticioglu I.B."/>
        </authorList>
    </citation>
    <scope>NUCLEOTIDE SEQUENCE [LARGE SCALE GENOMIC DNA]</scope>
    <source>
        <strain evidence="3 4">Mu-43</strain>
    </source>
</reference>
<sequence length="199" mass="19351">MALLTRTWPALASWGSGLLHLSLGASVLLAAEETGGVAAAVAVGLLLCGAAELLWGALGLRAGRPVAPRAGAVGALASIGVSGGALALGASPLAVAAAVLLTLVAAAAAARSERQDATRATDQHATRATGPDATRSARQHATRTTEDDAASSRPWVAAVGVVTGAALIAALVTPALSTVYVPGADAPTLQSTIGPHAGH</sequence>
<dbReference type="Proteomes" id="UP001366085">
    <property type="component" value="Unassembled WGS sequence"/>
</dbReference>
<gene>
    <name evidence="3" type="ORF">WDU93_01010</name>
</gene>
<organism evidence="3 4">
    <name type="scientific">Microbacterium istanbulense</name>
    <dbReference type="NCBI Taxonomy" id="3122049"/>
    <lineage>
        <taxon>Bacteria</taxon>
        <taxon>Bacillati</taxon>
        <taxon>Actinomycetota</taxon>
        <taxon>Actinomycetes</taxon>
        <taxon>Micrococcales</taxon>
        <taxon>Microbacteriaceae</taxon>
        <taxon>Microbacterium</taxon>
    </lineage>
</organism>
<accession>A0ABU8LHV8</accession>